<reference evidence="2" key="1">
    <citation type="journal article" date="2019" name="Int. J. Syst. Evol. Microbiol.">
        <title>The Global Catalogue of Microorganisms (GCM) 10K type strain sequencing project: providing services to taxonomists for standard genome sequencing and annotation.</title>
        <authorList>
            <consortium name="The Broad Institute Genomics Platform"/>
            <consortium name="The Broad Institute Genome Sequencing Center for Infectious Disease"/>
            <person name="Wu L."/>
            <person name="Ma J."/>
        </authorList>
    </citation>
    <scope>NUCLEOTIDE SEQUENCE [LARGE SCALE GENOMIC DNA]</scope>
    <source>
        <strain evidence="2">CGMCC 1.10992</strain>
    </source>
</reference>
<sequence length="297" mass="32964">MTAKIELDAHSLLESLQDATKQQLAPAQKDWLTSSLAHVQTKLKCAADSPKKVSCMLIPILDEAGHQLGPAPLQWQTHIKLASESSVLPWQPQHWTLSDAGRVLLQSACVEPNLFAKESDCLENRPENRCQNTLEQLYKRGDESERGALLKALVMLDPKGDSLEFAVNACRVNSLTLFISIALFNPYPALFFDDAAFNQLVLKSLFQGVDIGYIWGLEERLNDDLSVMAQRYVEERQDAGRSVPDSIWRVIDVNSLTERCKALLTELLAQPNHPAHKVVLSAVSRSGISIAAFEAPH</sequence>
<dbReference type="EMBL" id="JBHUHT010000008">
    <property type="protein sequence ID" value="MFD2095178.1"/>
    <property type="molecule type" value="Genomic_DNA"/>
</dbReference>
<evidence type="ECO:0000313" key="1">
    <source>
        <dbReference type="EMBL" id="MFD2095178.1"/>
    </source>
</evidence>
<gene>
    <name evidence="1" type="ORF">ACFSJ3_04215</name>
</gene>
<evidence type="ECO:0000313" key="2">
    <source>
        <dbReference type="Proteomes" id="UP001597380"/>
    </source>
</evidence>
<dbReference type="NCBIfam" id="NF035938">
    <property type="entry name" value="EboA_domain"/>
    <property type="match status" value="1"/>
</dbReference>
<dbReference type="Proteomes" id="UP001597380">
    <property type="component" value="Unassembled WGS sequence"/>
</dbReference>
<keyword evidence="2" id="KW-1185">Reference proteome</keyword>
<accession>A0ABW4XJD3</accession>
<organism evidence="1 2">
    <name type="scientific">Corallincola platygyrae</name>
    <dbReference type="NCBI Taxonomy" id="1193278"/>
    <lineage>
        <taxon>Bacteria</taxon>
        <taxon>Pseudomonadati</taxon>
        <taxon>Pseudomonadota</taxon>
        <taxon>Gammaproteobacteria</taxon>
        <taxon>Alteromonadales</taxon>
        <taxon>Psychromonadaceae</taxon>
        <taxon>Corallincola</taxon>
    </lineage>
</organism>
<protein>
    <submittedName>
        <fullName evidence="1">EboA domain-containing protein</fullName>
    </submittedName>
</protein>
<proteinExistence type="predicted"/>
<dbReference type="InterPro" id="IPR047715">
    <property type="entry name" value="EboA_dom"/>
</dbReference>
<name>A0ABW4XJD3_9GAMM</name>
<comment type="caution">
    <text evidence="1">The sequence shown here is derived from an EMBL/GenBank/DDBJ whole genome shotgun (WGS) entry which is preliminary data.</text>
</comment>
<dbReference type="RefSeq" id="WP_345338339.1">
    <property type="nucleotide sequence ID" value="NZ_BAABLI010000005.1"/>
</dbReference>